<accession>A0A373FG01</accession>
<comment type="caution">
    <text evidence="1">The sequence shown here is derived from an EMBL/GenBank/DDBJ whole genome shotgun (WGS) entry which is preliminary data.</text>
</comment>
<dbReference type="AlphaFoldDB" id="A0A373FG01"/>
<protein>
    <submittedName>
        <fullName evidence="1">DUF2783 domain-containing protein</fullName>
    </submittedName>
</protein>
<dbReference type="OrthoDB" id="6460891at2"/>
<evidence type="ECO:0000313" key="2">
    <source>
        <dbReference type="Proteomes" id="UP000261948"/>
    </source>
</evidence>
<dbReference type="Proteomes" id="UP000261948">
    <property type="component" value="Unassembled WGS sequence"/>
</dbReference>
<dbReference type="Pfam" id="PF10932">
    <property type="entry name" value="DUF2783"/>
    <property type="match status" value="1"/>
</dbReference>
<name>A0A373FG01_COMTE</name>
<proteinExistence type="predicted"/>
<dbReference type="InterPro" id="IPR021233">
    <property type="entry name" value="DUF2783"/>
</dbReference>
<reference evidence="1 2" key="1">
    <citation type="submission" date="2018-08" db="EMBL/GenBank/DDBJ databases">
        <title>Comamonas testosteroni strain SWCO2.</title>
        <authorList>
            <person name="Jiang N."/>
            <person name="Zhang X.Z."/>
        </authorList>
    </citation>
    <scope>NUCLEOTIDE SEQUENCE [LARGE SCALE GENOMIC DNA]</scope>
    <source>
        <strain evidence="1 2">SWCO2</strain>
    </source>
</reference>
<sequence length="70" mass="7481">MSQLIREPNLDHVDDVYQQLLQMHEGLDEAQSLKVCARLILALSNHIGSSAVVIEAITMARGGAAPQAAA</sequence>
<evidence type="ECO:0000313" key="1">
    <source>
        <dbReference type="EMBL" id="RGE42329.1"/>
    </source>
</evidence>
<organism evidence="1 2">
    <name type="scientific">Comamonas testosteroni</name>
    <name type="common">Pseudomonas testosteroni</name>
    <dbReference type="NCBI Taxonomy" id="285"/>
    <lineage>
        <taxon>Bacteria</taxon>
        <taxon>Pseudomonadati</taxon>
        <taxon>Pseudomonadota</taxon>
        <taxon>Betaproteobacteria</taxon>
        <taxon>Burkholderiales</taxon>
        <taxon>Comamonadaceae</taxon>
        <taxon>Comamonas</taxon>
    </lineage>
</organism>
<keyword evidence="2" id="KW-1185">Reference proteome</keyword>
<dbReference type="EMBL" id="QURR01000024">
    <property type="protein sequence ID" value="RGE42329.1"/>
    <property type="molecule type" value="Genomic_DNA"/>
</dbReference>
<gene>
    <name evidence="1" type="ORF">DZC30_17025</name>
</gene>